<evidence type="ECO:0000256" key="1">
    <source>
        <dbReference type="SAM" id="MobiDB-lite"/>
    </source>
</evidence>
<dbReference type="InterPro" id="IPR012340">
    <property type="entry name" value="NA-bd_OB-fold"/>
</dbReference>
<feature type="region of interest" description="Disordered" evidence="1">
    <location>
        <begin position="369"/>
        <end position="434"/>
    </location>
</feature>
<sequence length="434" mass="48953">MRGLSAHVTVQEKMHVASSQKSPARYQKFIFADEQGSRVEGIMFNAAIEKMGTKLHVFKKYLISNADVREIEEQYQTNGLTMQWVISTQTVVEELNEQGSMVLPSEFANYANSKSQTVDIMAIVVDAMPVVPIKNDSQESFVQRFLIMNEEMVPTVLSLWNAFVENEGKLLTDHRNRHPVVICRRLKVVTYNGIALSIRNDSVIVVDPPVGDARSLKNWASRNDKELLALCRDKPYSNQSPKMFYGPQQKLTAIRDVLPTEKLTMDALILATIAMKNNLCRFDIDLTDQIDTLTASVFGEQAEALLGFTALQAMDSFNKNEDLPLARTHEALKNKMFIVQLKPGSTRNDGSYQNYTVVYYFEENAETTSAENQMHVGSKSGTDKESYLQNSNNQATSCVALPPEKEELPSKTHRCLRSSFDESEEATPKKQRNK</sequence>
<accession>A0ABM4VMG1</accession>
<evidence type="ECO:0000313" key="3">
    <source>
        <dbReference type="RefSeq" id="XP_071920719.1"/>
    </source>
</evidence>
<dbReference type="Gene3D" id="2.40.50.140">
    <property type="entry name" value="Nucleic acid-binding proteins"/>
    <property type="match status" value="3"/>
</dbReference>
<dbReference type="SUPFAM" id="SSF50249">
    <property type="entry name" value="Nucleic acid-binding proteins"/>
    <property type="match status" value="2"/>
</dbReference>
<feature type="compositionally biased region" description="Polar residues" evidence="1">
    <location>
        <begin position="387"/>
        <end position="397"/>
    </location>
</feature>
<keyword evidence="2" id="KW-1185">Reference proteome</keyword>
<organism evidence="2 3">
    <name type="scientific">Coffea arabica</name>
    <name type="common">Arabian coffee</name>
    <dbReference type="NCBI Taxonomy" id="13443"/>
    <lineage>
        <taxon>Eukaryota</taxon>
        <taxon>Viridiplantae</taxon>
        <taxon>Streptophyta</taxon>
        <taxon>Embryophyta</taxon>
        <taxon>Tracheophyta</taxon>
        <taxon>Spermatophyta</taxon>
        <taxon>Magnoliopsida</taxon>
        <taxon>eudicotyledons</taxon>
        <taxon>Gunneridae</taxon>
        <taxon>Pentapetalae</taxon>
        <taxon>asterids</taxon>
        <taxon>lamiids</taxon>
        <taxon>Gentianales</taxon>
        <taxon>Rubiaceae</taxon>
        <taxon>Ixoroideae</taxon>
        <taxon>Gardenieae complex</taxon>
        <taxon>Bertiereae - Coffeeae clade</taxon>
        <taxon>Coffeeae</taxon>
        <taxon>Coffea</taxon>
    </lineage>
</organism>
<name>A0ABM4VMG1_COFAR</name>
<protein>
    <submittedName>
        <fullName evidence="3">Replication protein A 70 kDa DNA-binding subunit A-like</fullName>
    </submittedName>
</protein>
<reference evidence="3" key="1">
    <citation type="submission" date="2025-08" db="UniProtKB">
        <authorList>
            <consortium name="RefSeq"/>
        </authorList>
    </citation>
    <scope>IDENTIFICATION</scope>
    <source>
        <tissue evidence="3">Leaves</tissue>
    </source>
</reference>
<gene>
    <name evidence="3" type="primary">LOC140014195</name>
</gene>
<dbReference type="Proteomes" id="UP001652660">
    <property type="component" value="Chromosome 9c"/>
</dbReference>
<dbReference type="GeneID" id="140014195"/>
<proteinExistence type="predicted"/>
<evidence type="ECO:0000313" key="2">
    <source>
        <dbReference type="Proteomes" id="UP001652660"/>
    </source>
</evidence>
<dbReference type="RefSeq" id="XP_071920719.1">
    <property type="nucleotide sequence ID" value="XM_072064618.1"/>
</dbReference>